<comment type="caution">
    <text evidence="2">The sequence shown here is derived from an EMBL/GenBank/DDBJ whole genome shotgun (WGS) entry which is preliminary data.</text>
</comment>
<keyword evidence="1" id="KW-0732">Signal</keyword>
<keyword evidence="3" id="KW-1185">Reference proteome</keyword>
<gene>
    <name evidence="2" type="ORF">NDU88_003721</name>
</gene>
<protein>
    <submittedName>
        <fullName evidence="2">Uncharacterized protein</fullName>
    </submittedName>
</protein>
<feature type="chain" id="PRO_5043832350" evidence="1">
    <location>
        <begin position="19"/>
        <end position="102"/>
    </location>
</feature>
<reference evidence="2" key="1">
    <citation type="journal article" date="2022" name="bioRxiv">
        <title>Sequencing and chromosome-scale assembly of the giantPleurodeles waltlgenome.</title>
        <authorList>
            <person name="Brown T."/>
            <person name="Elewa A."/>
            <person name="Iarovenko S."/>
            <person name="Subramanian E."/>
            <person name="Araus A.J."/>
            <person name="Petzold A."/>
            <person name="Susuki M."/>
            <person name="Suzuki K.-i.T."/>
            <person name="Hayashi T."/>
            <person name="Toyoda A."/>
            <person name="Oliveira C."/>
            <person name="Osipova E."/>
            <person name="Leigh N.D."/>
            <person name="Simon A."/>
            <person name="Yun M.H."/>
        </authorList>
    </citation>
    <scope>NUCLEOTIDE SEQUENCE</scope>
    <source>
        <strain evidence="2">20211129_DDA</strain>
        <tissue evidence="2">Liver</tissue>
    </source>
</reference>
<accession>A0AAV7QAI0</accession>
<dbReference type="AlphaFoldDB" id="A0AAV7QAI0"/>
<evidence type="ECO:0000313" key="3">
    <source>
        <dbReference type="Proteomes" id="UP001066276"/>
    </source>
</evidence>
<sequence>MPFVLSGLLAAGGPWSLAAWGRLGGAQRDLAGAWWAPGSCAGPGPGPLEPIAGRIGPEEEEVRRAGLSAGAVEFALALIDTKDTTPVEGVTSAVKRGSGAGP</sequence>
<name>A0AAV7QAI0_PLEWA</name>
<proteinExistence type="predicted"/>
<evidence type="ECO:0000313" key="2">
    <source>
        <dbReference type="EMBL" id="KAJ1137309.1"/>
    </source>
</evidence>
<feature type="signal peptide" evidence="1">
    <location>
        <begin position="1"/>
        <end position="18"/>
    </location>
</feature>
<dbReference type="Proteomes" id="UP001066276">
    <property type="component" value="Chromosome 6"/>
</dbReference>
<dbReference type="EMBL" id="JANPWB010000010">
    <property type="protein sequence ID" value="KAJ1137309.1"/>
    <property type="molecule type" value="Genomic_DNA"/>
</dbReference>
<organism evidence="2 3">
    <name type="scientific">Pleurodeles waltl</name>
    <name type="common">Iberian ribbed newt</name>
    <dbReference type="NCBI Taxonomy" id="8319"/>
    <lineage>
        <taxon>Eukaryota</taxon>
        <taxon>Metazoa</taxon>
        <taxon>Chordata</taxon>
        <taxon>Craniata</taxon>
        <taxon>Vertebrata</taxon>
        <taxon>Euteleostomi</taxon>
        <taxon>Amphibia</taxon>
        <taxon>Batrachia</taxon>
        <taxon>Caudata</taxon>
        <taxon>Salamandroidea</taxon>
        <taxon>Salamandridae</taxon>
        <taxon>Pleurodelinae</taxon>
        <taxon>Pleurodeles</taxon>
    </lineage>
</organism>
<evidence type="ECO:0000256" key="1">
    <source>
        <dbReference type="SAM" id="SignalP"/>
    </source>
</evidence>